<dbReference type="SUPFAM" id="SSF52540">
    <property type="entry name" value="P-loop containing nucleoside triphosphate hydrolases"/>
    <property type="match status" value="1"/>
</dbReference>
<dbReference type="EMBL" id="CP146016">
    <property type="protein sequence ID" value="WWQ61117.1"/>
    <property type="molecule type" value="Genomic_DNA"/>
</dbReference>
<keyword evidence="2" id="KW-0547">Nucleotide-binding</keyword>
<reference evidence="2 3" key="1">
    <citation type="submission" date="2024-02" db="EMBL/GenBank/DDBJ databases">
        <title>STSV induces naive adaptation in Sulfolobus.</title>
        <authorList>
            <person name="Xiang X."/>
            <person name="Song M."/>
        </authorList>
    </citation>
    <scope>NUCLEOTIDE SEQUENCE [LARGE SCALE GENOMIC DNA]</scope>
    <source>
        <strain evidence="2 3">RT2</strain>
    </source>
</reference>
<dbReference type="GO" id="GO:0140097">
    <property type="term" value="F:catalytic activity, acting on DNA"/>
    <property type="evidence" value="ECO:0007669"/>
    <property type="project" value="UniProtKB-ARBA"/>
</dbReference>
<dbReference type="AlphaFoldDB" id="A0AAX4L2L0"/>
<dbReference type="GO" id="GO:0003677">
    <property type="term" value="F:DNA binding"/>
    <property type="evidence" value="ECO:0007669"/>
    <property type="project" value="InterPro"/>
</dbReference>
<accession>A0AAX4L2L0</accession>
<keyword evidence="2" id="KW-0378">Hydrolase</keyword>
<evidence type="ECO:0000313" key="3">
    <source>
        <dbReference type="Proteomes" id="UP001432202"/>
    </source>
</evidence>
<gene>
    <name evidence="2" type="ORF">V6M85_03280</name>
</gene>
<dbReference type="Pfam" id="PF04851">
    <property type="entry name" value="ResIII"/>
    <property type="match status" value="1"/>
</dbReference>
<dbReference type="InterPro" id="IPR027417">
    <property type="entry name" value="P-loop_NTPase"/>
</dbReference>
<dbReference type="InterPro" id="IPR014001">
    <property type="entry name" value="Helicase_ATP-bd"/>
</dbReference>
<dbReference type="Proteomes" id="UP001432202">
    <property type="component" value="Chromosome"/>
</dbReference>
<evidence type="ECO:0000259" key="1">
    <source>
        <dbReference type="SMART" id="SM00487"/>
    </source>
</evidence>
<dbReference type="InterPro" id="IPR006935">
    <property type="entry name" value="Helicase/UvrB_N"/>
</dbReference>
<proteinExistence type="predicted"/>
<keyword evidence="2" id="KW-0067">ATP-binding</keyword>
<evidence type="ECO:0000313" key="2">
    <source>
        <dbReference type="EMBL" id="WWQ61117.1"/>
    </source>
</evidence>
<feature type="domain" description="Helicase ATP-binding" evidence="1">
    <location>
        <begin position="22"/>
        <end position="297"/>
    </location>
</feature>
<sequence>MITTHKYIIPPVYIESGEISLNGIRLRRFQEELYYELKNHDKICLKAPTGSGKTFTIFTLLFHAWKLRRPIIGLYPSRELVKDQSKSVVETLKKMGLTEVKDACTSSEGKSHDACTVFKGKLELTKNGKVIDVVEGEIDVVTLTSETSNDVFQFLDNYQPFQDGVTRYLILLTVPEYPYMYITHLGVMKSFGTIIEAVVKGNPEAIKGKKTEASMIFNKFALLFNGYYFIDEFHLYTGLSRSSLKLLVKMIDDYNVNRKPKYVFSSATPVNVECEKTIEVKPSSQGDQIRKENLVVFHLTTSDPQEEIVKNVDELLANVNGKVGIIVDRVYYIVELCDKIQASVVWGLDNVYGKCYKSNDIRNEKIIVGNHAISFGIDIPNLDFGIIHAHDVETLIQRVGRFGRHGTGRAEIHIFLKAPAISFPSSVDYLGFLSLAEKMYKKRVDDKLDQIEFAKIREEVVFNVYLTLKKLANSQNVELTKMNVDLPTITDANEYFNIFAFRPGGIKGRWCNNKDKTDDFFTLIRNFEYDYENDCFKDIPLKQIPEIVINAGSLKGFENKLMKVENFFKRTHARIILRSDGGRGKRKIELGRIRPLNDAFVIPLKHDLWKNFSDIARLVSTYAPAIVACEGINKVECENVNALLLFL</sequence>
<dbReference type="RefSeq" id="WP_338602942.1">
    <property type="nucleotide sequence ID" value="NZ_CP146016.1"/>
</dbReference>
<dbReference type="SMART" id="SM00487">
    <property type="entry name" value="DEXDc"/>
    <property type="match status" value="1"/>
</dbReference>
<protein>
    <submittedName>
        <fullName evidence="2">DEAD/DEAH box helicase</fullName>
    </submittedName>
</protein>
<name>A0AAX4L2L0_9CREN</name>
<keyword evidence="2" id="KW-0347">Helicase</keyword>
<dbReference type="GO" id="GO:0005524">
    <property type="term" value="F:ATP binding"/>
    <property type="evidence" value="ECO:0007669"/>
    <property type="project" value="InterPro"/>
</dbReference>
<dbReference type="GO" id="GO:0004386">
    <property type="term" value="F:helicase activity"/>
    <property type="evidence" value="ECO:0007669"/>
    <property type="project" value="UniProtKB-KW"/>
</dbReference>
<keyword evidence="3" id="KW-1185">Reference proteome</keyword>
<dbReference type="GO" id="GO:0016787">
    <property type="term" value="F:hydrolase activity"/>
    <property type="evidence" value="ECO:0007669"/>
    <property type="project" value="InterPro"/>
</dbReference>
<dbReference type="Gene3D" id="3.40.50.300">
    <property type="entry name" value="P-loop containing nucleotide triphosphate hydrolases"/>
    <property type="match status" value="2"/>
</dbReference>
<organism evidence="2 3">
    <name type="scientific">Sulfolobus tengchongensis</name>
    <dbReference type="NCBI Taxonomy" id="207809"/>
    <lineage>
        <taxon>Archaea</taxon>
        <taxon>Thermoproteota</taxon>
        <taxon>Thermoprotei</taxon>
        <taxon>Sulfolobales</taxon>
        <taxon>Sulfolobaceae</taxon>
        <taxon>Sulfolobus</taxon>
    </lineage>
</organism>
<dbReference type="GeneID" id="89335758"/>